<evidence type="ECO:0008006" key="4">
    <source>
        <dbReference type="Google" id="ProtNLM"/>
    </source>
</evidence>
<dbReference type="Pfam" id="PF18951">
    <property type="entry name" value="DUF5695"/>
    <property type="match status" value="1"/>
</dbReference>
<dbReference type="OrthoDB" id="2730619at2759"/>
<proteinExistence type="predicted"/>
<accession>A0A5N6VD66</accession>
<evidence type="ECO:0000313" key="2">
    <source>
        <dbReference type="EMBL" id="KAE8168637.1"/>
    </source>
</evidence>
<sequence length="877" mass="97379">MHLQSRILLCIGSLGLANAASTTFNLTSFNGELAEDSGVLRSLRPTTDPLFDFGISGVFDSRNGDGNYHTGDISLKWRRSGEETSPWTEVSSAANRSIVPVELPTDQGRSEIARTDLSVVFAASGGLNVTRTWADYEGDLVLMFDIENDSDTAIELGGLSLPLEVNNIFTGREPEYVLQQCSFIDPYFGLDAGYAQVRRLSGKGPNMVITPFAPGTRFEGWQFLEEEKGHLDYQSWTYEGNYAWLVHTEAYSQEDWGDATPWNEPSSRVIKPGESVPYGLRFTLVPSVTDIESTVANLGLSVAVGIPGYIITGDMRGSLFLNSSTAPSAIHVSPGGALEFTEVPDSPASPWIEYSVTAGKGSFGRALVTISYQDGSTHALHYWVNADPAGDLIDKIGTHISEKQWYTDDSDPFNRAPSILSYNKETDDFIIQENRTWIAGLSDEGGAGSFVAFAMKQVISPDPGQIRQLEQFVNQTVWGFLQHSEGEEIYGVAKSLFFYAPNAMSNFSYDSSISWGSAWNKAEADRIDRAYNYVWVSLLYWALYKADRVSPGVLSMDPIWYLQQAAATVDFALGTDEATQKPNTLYSDLGLMGESIWGDLLDDLRHEDMQEQADGIKSLLQSRQQHWAQSNNPFKSEASWDCTGQEAVYYWSQYFNDTGTCNWAIQTIRGYDLTVPHWGYNGNARRYWDFLIAGNPATAAIERQIHHYGSSLNAVPLLDYYRRSDNPTSLESIYDLRMGYGGQMASLTNIDEDGFGSMAFHSYPHMLTWDSYTGDYGPSFVGHYQTAASYLVSHPDFGWIAFGGNVNRSSSAVEVTPTDSLQRRVYVAHLGLWVVLESARIESFAWSESEKALIMDIKPTENGSRNTIMWKSDGKVN</sequence>
<gene>
    <name evidence="2" type="ORF">BDV40DRAFT_307297</name>
</gene>
<name>A0A5N6VD66_ASPTM</name>
<dbReference type="EMBL" id="ML738585">
    <property type="protein sequence ID" value="KAE8168637.1"/>
    <property type="molecule type" value="Genomic_DNA"/>
</dbReference>
<feature type="chain" id="PRO_5025016628" description="Six-hairpin glycosidase-like protein" evidence="1">
    <location>
        <begin position="20"/>
        <end position="877"/>
    </location>
</feature>
<protein>
    <recommendedName>
        <fullName evidence="4">Six-hairpin glycosidase-like protein</fullName>
    </recommendedName>
</protein>
<keyword evidence="1" id="KW-0732">Signal</keyword>
<organism evidence="2 3">
    <name type="scientific">Aspergillus tamarii</name>
    <dbReference type="NCBI Taxonomy" id="41984"/>
    <lineage>
        <taxon>Eukaryota</taxon>
        <taxon>Fungi</taxon>
        <taxon>Dikarya</taxon>
        <taxon>Ascomycota</taxon>
        <taxon>Pezizomycotina</taxon>
        <taxon>Eurotiomycetes</taxon>
        <taxon>Eurotiomycetidae</taxon>
        <taxon>Eurotiales</taxon>
        <taxon>Aspergillaceae</taxon>
        <taxon>Aspergillus</taxon>
        <taxon>Aspergillus subgen. Circumdati</taxon>
    </lineage>
</organism>
<dbReference type="Proteomes" id="UP000326950">
    <property type="component" value="Unassembled WGS sequence"/>
</dbReference>
<keyword evidence="3" id="KW-1185">Reference proteome</keyword>
<reference evidence="2 3" key="1">
    <citation type="submission" date="2019-04" db="EMBL/GenBank/DDBJ databases">
        <title>Friends and foes A comparative genomics study of 23 Aspergillus species from section Flavi.</title>
        <authorList>
            <consortium name="DOE Joint Genome Institute"/>
            <person name="Kjaerbolling I."/>
            <person name="Vesth T."/>
            <person name="Frisvad J.C."/>
            <person name="Nybo J.L."/>
            <person name="Theobald S."/>
            <person name="Kildgaard S."/>
            <person name="Isbrandt T."/>
            <person name="Kuo A."/>
            <person name="Sato A."/>
            <person name="Lyhne E.K."/>
            <person name="Kogle M.E."/>
            <person name="Wiebenga A."/>
            <person name="Kun R.S."/>
            <person name="Lubbers R.J."/>
            <person name="Makela M.R."/>
            <person name="Barry K."/>
            <person name="Chovatia M."/>
            <person name="Clum A."/>
            <person name="Daum C."/>
            <person name="Haridas S."/>
            <person name="He G."/>
            <person name="LaButti K."/>
            <person name="Lipzen A."/>
            <person name="Mondo S."/>
            <person name="Riley R."/>
            <person name="Salamov A."/>
            <person name="Simmons B.A."/>
            <person name="Magnuson J.K."/>
            <person name="Henrissat B."/>
            <person name="Mortensen U.H."/>
            <person name="Larsen T.O."/>
            <person name="Devries R.P."/>
            <person name="Grigoriev I.V."/>
            <person name="Machida M."/>
            <person name="Baker S.E."/>
            <person name="Andersen M.R."/>
        </authorList>
    </citation>
    <scope>NUCLEOTIDE SEQUENCE [LARGE SCALE GENOMIC DNA]</scope>
    <source>
        <strain evidence="2 3">CBS 117626</strain>
    </source>
</reference>
<dbReference type="AlphaFoldDB" id="A0A5N6VD66"/>
<feature type="signal peptide" evidence="1">
    <location>
        <begin position="1"/>
        <end position="19"/>
    </location>
</feature>
<dbReference type="InterPro" id="IPR043750">
    <property type="entry name" value="DUF5695"/>
</dbReference>
<evidence type="ECO:0000256" key="1">
    <source>
        <dbReference type="SAM" id="SignalP"/>
    </source>
</evidence>
<evidence type="ECO:0000313" key="3">
    <source>
        <dbReference type="Proteomes" id="UP000326950"/>
    </source>
</evidence>